<name>A0A419W5D8_9BACT</name>
<dbReference type="SUPFAM" id="SSF49344">
    <property type="entry name" value="CBD9-like"/>
    <property type="match status" value="1"/>
</dbReference>
<evidence type="ECO:0000313" key="3">
    <source>
        <dbReference type="EMBL" id="RKD90691.1"/>
    </source>
</evidence>
<feature type="domain" description="DUF5916" evidence="2">
    <location>
        <begin position="254"/>
        <end position="871"/>
    </location>
</feature>
<dbReference type="Proteomes" id="UP000283387">
    <property type="component" value="Unassembled WGS sequence"/>
</dbReference>
<dbReference type="EMBL" id="RAPN01000001">
    <property type="protein sequence ID" value="RKD90691.1"/>
    <property type="molecule type" value="Genomic_DNA"/>
</dbReference>
<sequence length="874" mass="99785">MFLCRSVVVFIAIIVSFIECYSQDTITYKLSSSSLVNQFASENKTYSALKVQDRPRIDGSLDDACWITANWDDRFIQQQPLQAEKPSQITKVAILFDAEYLYVGVKCYDNDPEHIRSILSRRDEYSGDMVGIALDSYADNRTAFEFDVTAAGQKIDLMHLGAQEADYNWDAIWEGKTNVSIEDSLWTAELRIPFSQLRFAKADEQVWGLHVWRYIDRLDEEDHWKLIPVDAPATVYLFGELNGIKDINSKRKVELLPYGNVKYSPNTELKEKWKYGAGLDGKIGLTSDFTVDFTINPDFGQVEADPSILTLNTYEVFYDEKRPFFLEGNNVLNYATGRDLLFYSRRIGHAPSYEPDLNDGETLSMPDNTSILGAIKLTGKSKKGLSIGFMNSLTANETATVYGENSETDYAAEPLTNYLVGRIKKDFNKGNTVLGGMITSVNRNINDSLLNFLPSSSLTGGLDFVHNWKKRKYFVDMKTFASNVKGSEDAISSLQLASQHYFQRPDADHLEYDASKTNLAGHGGAIKGGKRSGKFRAIGSFSWRSPGIDLNDIGYMYQADFLEESVELKYLVNKPKGIMRNYWLRLTQTADWSYGGEMTKQEIGSHAYVRFKNLWNVHLNLERDYDIFDTRELRGGPILYKEPTWDGEIFIQSNGSKNLFTGFGSRYIAGDDHISKRSINTFYLLWRLGKNLSISSKTIYQTNVDYHQYAGKVKLPDSEVGYIVGQVNQKTLVSTLRLEYFITPEVSIQYYASPYASIGQYENFRRVNVGDSRNLDERYIPIAGVLADDIYTFTEDESTSYRMYNPDFNFKEFNSNLVARWEFRAGSTFYFVWNRTVSDYQRGYDPSIGNVFGDIFGAESQNVFMLKFTYWFSL</sequence>
<dbReference type="Pfam" id="PF06452">
    <property type="entry name" value="CBM9_1"/>
    <property type="match status" value="1"/>
</dbReference>
<accession>A0A419W5D8</accession>
<protein>
    <submittedName>
        <fullName evidence="3">Carbohydrate binding protein with CBM9 domain</fullName>
    </submittedName>
</protein>
<dbReference type="Gene3D" id="2.60.40.1190">
    <property type="match status" value="1"/>
</dbReference>
<keyword evidence="4" id="KW-1185">Reference proteome</keyword>
<dbReference type="CDD" id="cd09618">
    <property type="entry name" value="CBM9_like_2"/>
    <property type="match status" value="1"/>
</dbReference>
<gene>
    <name evidence="3" type="ORF">BC643_1032</name>
</gene>
<comment type="caution">
    <text evidence="3">The sequence shown here is derived from an EMBL/GenBank/DDBJ whole genome shotgun (WGS) entry which is preliminary data.</text>
</comment>
<dbReference type="AlphaFoldDB" id="A0A419W5D8"/>
<feature type="domain" description="Carbohydrate-binding" evidence="1">
    <location>
        <begin position="57"/>
        <end position="214"/>
    </location>
</feature>
<evidence type="ECO:0000313" key="4">
    <source>
        <dbReference type="Proteomes" id="UP000283387"/>
    </source>
</evidence>
<dbReference type="GO" id="GO:0016052">
    <property type="term" value="P:carbohydrate catabolic process"/>
    <property type="evidence" value="ECO:0007669"/>
    <property type="project" value="InterPro"/>
</dbReference>
<dbReference type="InterPro" id="IPR010502">
    <property type="entry name" value="Carb-bd_dom_fam9"/>
</dbReference>
<dbReference type="GO" id="GO:0030246">
    <property type="term" value="F:carbohydrate binding"/>
    <property type="evidence" value="ECO:0007669"/>
    <property type="project" value="InterPro"/>
</dbReference>
<evidence type="ECO:0000259" key="2">
    <source>
        <dbReference type="Pfam" id="PF19313"/>
    </source>
</evidence>
<reference evidence="3 4" key="1">
    <citation type="submission" date="2018-09" db="EMBL/GenBank/DDBJ databases">
        <title>Genomic Encyclopedia of Archaeal and Bacterial Type Strains, Phase II (KMG-II): from individual species to whole genera.</title>
        <authorList>
            <person name="Goeker M."/>
        </authorList>
    </citation>
    <scope>NUCLEOTIDE SEQUENCE [LARGE SCALE GENOMIC DNA]</scope>
    <source>
        <strain evidence="3 4">DSM 27148</strain>
    </source>
</reference>
<dbReference type="GO" id="GO:0004553">
    <property type="term" value="F:hydrolase activity, hydrolyzing O-glycosyl compounds"/>
    <property type="evidence" value="ECO:0007669"/>
    <property type="project" value="InterPro"/>
</dbReference>
<proteinExistence type="predicted"/>
<dbReference type="Pfam" id="PF19313">
    <property type="entry name" value="DUF5916"/>
    <property type="match status" value="1"/>
</dbReference>
<evidence type="ECO:0000259" key="1">
    <source>
        <dbReference type="Pfam" id="PF06452"/>
    </source>
</evidence>
<dbReference type="InterPro" id="IPR045670">
    <property type="entry name" value="DUF5916"/>
</dbReference>
<organism evidence="3 4">
    <name type="scientific">Mangrovibacterium diazotrophicum</name>
    <dbReference type="NCBI Taxonomy" id="1261403"/>
    <lineage>
        <taxon>Bacteria</taxon>
        <taxon>Pseudomonadati</taxon>
        <taxon>Bacteroidota</taxon>
        <taxon>Bacteroidia</taxon>
        <taxon>Marinilabiliales</taxon>
        <taxon>Prolixibacteraceae</taxon>
        <taxon>Mangrovibacterium</taxon>
    </lineage>
</organism>
<dbReference type="OrthoDB" id="9786766at2"/>